<keyword evidence="7" id="KW-0378">Hydrolase</keyword>
<keyword evidence="10 16" id="KW-0482">Metalloprotease</keyword>
<dbReference type="PANTHER" id="PTHR42837:SF2">
    <property type="entry name" value="MEMBRANE METALLOPROTEASE ARASP2, CHLOROPLASTIC-RELATED"/>
    <property type="match status" value="1"/>
</dbReference>
<reference evidence="16 17" key="1">
    <citation type="submission" date="2018-09" db="EMBL/GenBank/DDBJ databases">
        <title>YIM PH21274 draft genome.</title>
        <authorList>
            <person name="Miao C."/>
        </authorList>
    </citation>
    <scope>NUCLEOTIDE SEQUENCE [LARGE SCALE GENOMIC DNA]</scope>
    <source>
        <strain evidence="16 17">YIM PH 21724</strain>
    </source>
</reference>
<evidence type="ECO:0000256" key="2">
    <source>
        <dbReference type="ARBA" id="ARBA00004141"/>
    </source>
</evidence>
<feature type="transmembrane region" description="Helical" evidence="14">
    <location>
        <begin position="312"/>
        <end position="345"/>
    </location>
</feature>
<protein>
    <recommendedName>
        <fullName evidence="4">Zinc metalloprotease Rip1</fullName>
    </recommendedName>
    <alternativeName>
        <fullName evidence="12">S2P endopeptidase</fullName>
    </alternativeName>
    <alternativeName>
        <fullName evidence="13">Site-2-type intramembrane protease</fullName>
    </alternativeName>
</protein>
<dbReference type="Gene3D" id="2.30.42.10">
    <property type="match status" value="1"/>
</dbReference>
<organism evidence="16 17">
    <name type="scientific">Nocardia panacis</name>
    <dbReference type="NCBI Taxonomy" id="2340916"/>
    <lineage>
        <taxon>Bacteria</taxon>
        <taxon>Bacillati</taxon>
        <taxon>Actinomycetota</taxon>
        <taxon>Actinomycetes</taxon>
        <taxon>Mycobacteriales</taxon>
        <taxon>Nocardiaceae</taxon>
        <taxon>Nocardia</taxon>
    </lineage>
</organism>
<comment type="similarity">
    <text evidence="3">Belongs to the peptidase M50B family.</text>
</comment>
<name>A0A3A4KLC4_9NOCA</name>
<evidence type="ECO:0000256" key="9">
    <source>
        <dbReference type="ARBA" id="ARBA00022989"/>
    </source>
</evidence>
<dbReference type="AlphaFoldDB" id="A0A3A4KLC4"/>
<gene>
    <name evidence="16" type="ORF">D5S18_15405</name>
</gene>
<dbReference type="Proteomes" id="UP000266677">
    <property type="component" value="Unassembled WGS sequence"/>
</dbReference>
<accession>A0A3A4KLC4</accession>
<keyword evidence="8" id="KW-0862">Zinc</keyword>
<evidence type="ECO:0000256" key="4">
    <source>
        <dbReference type="ARBA" id="ARBA00019897"/>
    </source>
</evidence>
<dbReference type="OrthoDB" id="9782003at2"/>
<keyword evidence="9 14" id="KW-1133">Transmembrane helix</keyword>
<evidence type="ECO:0000256" key="6">
    <source>
        <dbReference type="ARBA" id="ARBA00022692"/>
    </source>
</evidence>
<evidence type="ECO:0000313" key="16">
    <source>
        <dbReference type="EMBL" id="RJO74826.1"/>
    </source>
</evidence>
<dbReference type="InterPro" id="IPR036034">
    <property type="entry name" value="PDZ_sf"/>
</dbReference>
<evidence type="ECO:0000256" key="7">
    <source>
        <dbReference type="ARBA" id="ARBA00022801"/>
    </source>
</evidence>
<feature type="transmembrane region" description="Helical" evidence="14">
    <location>
        <begin position="97"/>
        <end position="124"/>
    </location>
</feature>
<comment type="caution">
    <text evidence="16">The sequence shown here is derived from an EMBL/GenBank/DDBJ whole genome shotgun (WGS) entry which is preliminary data.</text>
</comment>
<dbReference type="GO" id="GO:0004222">
    <property type="term" value="F:metalloendopeptidase activity"/>
    <property type="evidence" value="ECO:0007669"/>
    <property type="project" value="InterPro"/>
</dbReference>
<evidence type="ECO:0000256" key="13">
    <source>
        <dbReference type="ARBA" id="ARBA00033476"/>
    </source>
</evidence>
<comment type="subcellular location">
    <subcellularLocation>
        <location evidence="2">Membrane</location>
        <topology evidence="2">Multi-pass membrane protein</topology>
    </subcellularLocation>
</comment>
<feature type="domain" description="Peptidase M50" evidence="15">
    <location>
        <begin position="10"/>
        <end position="349"/>
    </location>
</feature>
<dbReference type="CDD" id="cd06163">
    <property type="entry name" value="S2P-M50_PDZ_RseP-like"/>
    <property type="match status" value="1"/>
</dbReference>
<keyword evidence="17" id="KW-1185">Reference proteome</keyword>
<feature type="transmembrane region" description="Helical" evidence="14">
    <location>
        <begin position="366"/>
        <end position="390"/>
    </location>
</feature>
<comment type="cofactor">
    <cofactor evidence="1">
        <name>Zn(2+)</name>
        <dbReference type="ChEBI" id="CHEBI:29105"/>
    </cofactor>
</comment>
<dbReference type="GO" id="GO:0016020">
    <property type="term" value="C:membrane"/>
    <property type="evidence" value="ECO:0007669"/>
    <property type="project" value="UniProtKB-SubCell"/>
</dbReference>
<dbReference type="RefSeq" id="WP_120041527.1">
    <property type="nucleotide sequence ID" value="NZ_QZFU01000019.1"/>
</dbReference>
<keyword evidence="6 14" id="KW-0812">Transmembrane</keyword>
<sequence>MVFALGFVLFALGITASIALHECGHMWAAQATGMKVRRYFIGFGPRLWSFRRGETEYGIKALPFGGFCDIAGMTALDELAPEEIERAMYRQKTWKRLVVMAGGIAMNFLLGYLLVVLLAVGWGLPPLNQPAETTIGEMSCAASQKADGTTEPCTGPGPAQRAGLQRGDLVKAVAGVSVSTWDEFTKQTQKQDKPFNYTVERDGKTLDIQVTPDRVVRYTKDGTRYEAGAIGVRQEFYDWKPAYSLPSAIPAAVGFTGQMAVRTVQSLAQLPQKVSALVHAVAGGERDPNTPVSVYGASKIGGETAEHGRWELFILVLASLNFFLGAFNILPLLPLDGGHIAVVLFEKVRDWVRGWRGLAPGKPVDYLKLLPVTYVAVVIGGAYMVLTLVADVVNPIQLWGK</sequence>
<evidence type="ECO:0000256" key="1">
    <source>
        <dbReference type="ARBA" id="ARBA00001947"/>
    </source>
</evidence>
<evidence type="ECO:0000256" key="8">
    <source>
        <dbReference type="ARBA" id="ARBA00022833"/>
    </source>
</evidence>
<evidence type="ECO:0000259" key="15">
    <source>
        <dbReference type="Pfam" id="PF02163"/>
    </source>
</evidence>
<keyword evidence="5 16" id="KW-0645">Protease</keyword>
<keyword evidence="11 14" id="KW-0472">Membrane</keyword>
<evidence type="ECO:0000256" key="10">
    <source>
        <dbReference type="ARBA" id="ARBA00023049"/>
    </source>
</evidence>
<evidence type="ECO:0000256" key="5">
    <source>
        <dbReference type="ARBA" id="ARBA00022670"/>
    </source>
</evidence>
<dbReference type="CDD" id="cd23081">
    <property type="entry name" value="cpPDZ_EcRseP-like"/>
    <property type="match status" value="1"/>
</dbReference>
<evidence type="ECO:0000256" key="12">
    <source>
        <dbReference type="ARBA" id="ARBA00032214"/>
    </source>
</evidence>
<dbReference type="Pfam" id="PF02163">
    <property type="entry name" value="Peptidase_M50"/>
    <property type="match status" value="1"/>
</dbReference>
<dbReference type="GO" id="GO:0006508">
    <property type="term" value="P:proteolysis"/>
    <property type="evidence" value="ECO:0007669"/>
    <property type="project" value="UniProtKB-KW"/>
</dbReference>
<dbReference type="InterPro" id="IPR008915">
    <property type="entry name" value="Peptidase_M50"/>
</dbReference>
<evidence type="ECO:0000256" key="3">
    <source>
        <dbReference type="ARBA" id="ARBA00007931"/>
    </source>
</evidence>
<dbReference type="PANTHER" id="PTHR42837">
    <property type="entry name" value="REGULATOR OF SIGMA-E PROTEASE RSEP"/>
    <property type="match status" value="1"/>
</dbReference>
<dbReference type="EMBL" id="QZFU01000019">
    <property type="protein sequence ID" value="RJO74826.1"/>
    <property type="molecule type" value="Genomic_DNA"/>
</dbReference>
<evidence type="ECO:0000256" key="11">
    <source>
        <dbReference type="ARBA" id="ARBA00023136"/>
    </source>
</evidence>
<dbReference type="SUPFAM" id="SSF50156">
    <property type="entry name" value="PDZ domain-like"/>
    <property type="match status" value="1"/>
</dbReference>
<evidence type="ECO:0000313" key="17">
    <source>
        <dbReference type="Proteomes" id="UP000266677"/>
    </source>
</evidence>
<dbReference type="InterPro" id="IPR004387">
    <property type="entry name" value="Pept_M50_Zn"/>
</dbReference>
<proteinExistence type="inferred from homology"/>
<evidence type="ECO:0000256" key="14">
    <source>
        <dbReference type="SAM" id="Phobius"/>
    </source>
</evidence>